<sequence>MDKLLVGMGDSPSLPYAPATVWQDLVFVSGQVGFRPGTRDFAPDIGEQTRQALRNVCALLAEAGSGPGKVLKMTIYMTDMTGEFGAMNEVFREFFPHDPPSRTTVGISHLGKPGLKIEIDALAVRAS</sequence>
<dbReference type="RefSeq" id="WP_180157129.1">
    <property type="nucleotide sequence ID" value="NZ_JACCEM010000008.1"/>
</dbReference>
<dbReference type="PANTHER" id="PTHR11803:SF58">
    <property type="entry name" value="PROTEIN HMF1-RELATED"/>
    <property type="match status" value="1"/>
</dbReference>
<protein>
    <submittedName>
        <fullName evidence="2">RidA family protein</fullName>
    </submittedName>
</protein>
<dbReference type="Proteomes" id="UP000559809">
    <property type="component" value="Unassembled WGS sequence"/>
</dbReference>
<dbReference type="AlphaFoldDB" id="A0A853FXJ7"/>
<dbReference type="Gene3D" id="3.30.1330.40">
    <property type="entry name" value="RutC-like"/>
    <property type="match status" value="1"/>
</dbReference>
<evidence type="ECO:0000313" key="2">
    <source>
        <dbReference type="EMBL" id="NYT50824.1"/>
    </source>
</evidence>
<proteinExistence type="inferred from homology"/>
<dbReference type="InterPro" id="IPR006175">
    <property type="entry name" value="YjgF/YER057c/UK114"/>
</dbReference>
<dbReference type="EMBL" id="JACCEM010000008">
    <property type="protein sequence ID" value="NYT50824.1"/>
    <property type="molecule type" value="Genomic_DNA"/>
</dbReference>
<organism evidence="2 3">
    <name type="scientific">Parapusillimonas granuli</name>
    <dbReference type="NCBI Taxonomy" id="380911"/>
    <lineage>
        <taxon>Bacteria</taxon>
        <taxon>Pseudomonadati</taxon>
        <taxon>Pseudomonadota</taxon>
        <taxon>Betaproteobacteria</taxon>
        <taxon>Burkholderiales</taxon>
        <taxon>Alcaligenaceae</taxon>
        <taxon>Parapusillimonas</taxon>
    </lineage>
</organism>
<accession>A0A853FXJ7</accession>
<name>A0A853FXJ7_9BURK</name>
<dbReference type="GO" id="GO:0005829">
    <property type="term" value="C:cytosol"/>
    <property type="evidence" value="ECO:0007669"/>
    <property type="project" value="TreeGrafter"/>
</dbReference>
<gene>
    <name evidence="2" type="ORF">H0A72_16010</name>
</gene>
<dbReference type="PANTHER" id="PTHR11803">
    <property type="entry name" value="2-IMINOBUTANOATE/2-IMINOPROPANOATE DEAMINASE RIDA"/>
    <property type="match status" value="1"/>
</dbReference>
<evidence type="ECO:0000313" key="3">
    <source>
        <dbReference type="Proteomes" id="UP000559809"/>
    </source>
</evidence>
<comment type="similarity">
    <text evidence="1">Belongs to the RutC family.</text>
</comment>
<dbReference type="CDD" id="cd00448">
    <property type="entry name" value="YjgF_YER057c_UK114_family"/>
    <property type="match status" value="1"/>
</dbReference>
<dbReference type="Pfam" id="PF01042">
    <property type="entry name" value="Ribonuc_L-PSP"/>
    <property type="match status" value="1"/>
</dbReference>
<keyword evidence="3" id="KW-1185">Reference proteome</keyword>
<dbReference type="GO" id="GO:0019239">
    <property type="term" value="F:deaminase activity"/>
    <property type="evidence" value="ECO:0007669"/>
    <property type="project" value="TreeGrafter"/>
</dbReference>
<evidence type="ECO:0000256" key="1">
    <source>
        <dbReference type="ARBA" id="ARBA00010552"/>
    </source>
</evidence>
<dbReference type="SUPFAM" id="SSF55298">
    <property type="entry name" value="YjgF-like"/>
    <property type="match status" value="1"/>
</dbReference>
<dbReference type="InterPro" id="IPR035959">
    <property type="entry name" value="RutC-like_sf"/>
</dbReference>
<reference evidence="2 3" key="1">
    <citation type="submission" date="2020-07" db="EMBL/GenBank/DDBJ databases">
        <title>Taxonomic revisions and descriptions of new bacterial species based on genomic comparisons in the high-G+C-content subgroup of the family Alcaligenaceae.</title>
        <authorList>
            <person name="Szabo A."/>
            <person name="Felfoldi T."/>
        </authorList>
    </citation>
    <scope>NUCLEOTIDE SEQUENCE [LARGE SCALE GENOMIC DNA]</scope>
    <source>
        <strain evidence="2 3">LMG 24012</strain>
    </source>
</reference>
<comment type="caution">
    <text evidence="2">The sequence shown here is derived from an EMBL/GenBank/DDBJ whole genome shotgun (WGS) entry which is preliminary data.</text>
</comment>